<sequence>MGFNVSVVGFGDMVCEMPLTGSELLSLSRVEGGHQVVACRVNHYLRPLSWVIDGPSEVQFVDTGSFEGMEVYRRTLSFLLVMACKRALGQDVIIRHSMSDGYYCELVGGEASEDDVRAVKAEMDRLIGLNIPIHREVLPLDKAKAVFERQGNLDKARLLKWTAVDPVVTYRCAETYGYFYAPLASSTGQVKVFDLLYYPPGMVLQFPTVSFPDRIPPFQAPKSLAEVFIEYSQWLDVLGVTTMDSIHERVASGRGLELILVSEALHGEALARVAREICERGQIKLVCLAGPSGSGKTTTAKRLQVQLQVCGKRPVAISLDDYFVDREKTPRDENGDYDFEALEALDLDAINRDLSDLMEGKEVQLPKFDFITGRRKPGKRLKITGDDVIIIEGIHGLNERLTRSIPDEMKYKIFVSPLTGVSLDRHNRTSTTDNRLLRRLVRDHRVRGHSPESTLLRWPSVIRGSHRHIFPYQAVADVMFNTALVYELPVLKGYAEPLLRAVPEESPAYGEAQRLLSMLRFVPFIPSDNVPNLSILREFIGGSCFED</sequence>
<dbReference type="InterPro" id="IPR003593">
    <property type="entry name" value="AAA+_ATPase"/>
</dbReference>
<name>H0UPL8_9BACT</name>
<dbReference type="SUPFAM" id="SSF55186">
    <property type="entry name" value="ThrRS/AlaRS common domain"/>
    <property type="match status" value="1"/>
</dbReference>
<feature type="domain" description="AAA+ ATPase" evidence="1">
    <location>
        <begin position="282"/>
        <end position="452"/>
    </location>
</feature>
<dbReference type="PRINTS" id="PR00988">
    <property type="entry name" value="URIDINKINASE"/>
</dbReference>
<keyword evidence="3" id="KW-1185">Reference proteome</keyword>
<evidence type="ECO:0000313" key="2">
    <source>
        <dbReference type="EMBL" id="EHM09565.1"/>
    </source>
</evidence>
<dbReference type="EMBL" id="CM001377">
    <property type="protein sequence ID" value="EHM09565.1"/>
    <property type="molecule type" value="Genomic_DNA"/>
</dbReference>
<dbReference type="STRING" id="926567.TheveDRAFT_0400"/>
<dbReference type="Gene3D" id="3.40.50.300">
    <property type="entry name" value="P-loop containing nucleotide triphosphate hydrolases"/>
    <property type="match status" value="1"/>
</dbReference>
<dbReference type="OrthoDB" id="9764644at2"/>
<dbReference type="InterPro" id="IPR027417">
    <property type="entry name" value="P-loop_NTPase"/>
</dbReference>
<dbReference type="GO" id="GO:0005524">
    <property type="term" value="F:ATP binding"/>
    <property type="evidence" value="ECO:0007669"/>
    <property type="project" value="InterPro"/>
</dbReference>
<dbReference type="AlphaFoldDB" id="H0UPL8"/>
<dbReference type="InterPro" id="IPR018163">
    <property type="entry name" value="Thr/Ala-tRNA-synth_IIc_edit"/>
</dbReference>
<evidence type="ECO:0000259" key="1">
    <source>
        <dbReference type="SMART" id="SM00382"/>
    </source>
</evidence>
<evidence type="ECO:0000313" key="3">
    <source>
        <dbReference type="Proteomes" id="UP000005730"/>
    </source>
</evidence>
<dbReference type="eggNOG" id="COG0441">
    <property type="taxonomic scope" value="Bacteria"/>
</dbReference>
<dbReference type="PANTHER" id="PTHR10285">
    <property type="entry name" value="URIDINE KINASE"/>
    <property type="match status" value="1"/>
</dbReference>
<dbReference type="eggNOG" id="COG0572">
    <property type="taxonomic scope" value="Bacteria"/>
</dbReference>
<dbReference type="CDD" id="cd02028">
    <property type="entry name" value="UMPK_like"/>
    <property type="match status" value="1"/>
</dbReference>
<protein>
    <submittedName>
        <fullName evidence="2">Uridine kinase</fullName>
    </submittedName>
</protein>
<keyword evidence="2" id="KW-0418">Kinase</keyword>
<accession>H0UPL8</accession>
<dbReference type="RefSeq" id="WP_006583059.1">
    <property type="nucleotide sequence ID" value="NZ_CM001377.1"/>
</dbReference>
<dbReference type="Pfam" id="PF00485">
    <property type="entry name" value="PRK"/>
    <property type="match status" value="1"/>
</dbReference>
<gene>
    <name evidence="2" type="ORF">TheveDRAFT_0400</name>
</gene>
<dbReference type="HOGENOM" id="CLU_023775_1_0_0"/>
<dbReference type="SMART" id="SM00382">
    <property type="entry name" value="AAA"/>
    <property type="match status" value="1"/>
</dbReference>
<dbReference type="InterPro" id="IPR006083">
    <property type="entry name" value="PRK/URK"/>
</dbReference>
<dbReference type="SUPFAM" id="SSF52540">
    <property type="entry name" value="P-loop containing nucleoside triphosphate hydrolases"/>
    <property type="match status" value="1"/>
</dbReference>
<keyword evidence="2" id="KW-0808">Transferase</keyword>
<dbReference type="GO" id="GO:0016301">
    <property type="term" value="F:kinase activity"/>
    <property type="evidence" value="ECO:0007669"/>
    <property type="project" value="UniProtKB-KW"/>
</dbReference>
<reference evidence="2 3" key="1">
    <citation type="submission" date="2011-10" db="EMBL/GenBank/DDBJ databases">
        <title>The Noncontiguous Finished genome of Thermanaerovibrio velox DSM 12556.</title>
        <authorList>
            <consortium name="US DOE Joint Genome Institute (JGI-PGF)"/>
            <person name="Lucas S."/>
            <person name="Copeland A."/>
            <person name="Lapidus A."/>
            <person name="Glavina del Rio T."/>
            <person name="Dalin E."/>
            <person name="Tice H."/>
            <person name="Bruce D."/>
            <person name="Goodwin L."/>
            <person name="Pitluck S."/>
            <person name="Peters L."/>
            <person name="Mikhailova N."/>
            <person name="Teshima H."/>
            <person name="Kyrpides N."/>
            <person name="Mavromatis K."/>
            <person name="Ivanova N."/>
            <person name="Markowitz V."/>
            <person name="Cheng J.-F."/>
            <person name="Hugenholtz P."/>
            <person name="Woyke T."/>
            <person name="Wu D."/>
            <person name="Spring S."/>
            <person name="Brambilla E.-M."/>
            <person name="Klenk H.-P."/>
            <person name="Eisen J.A."/>
        </authorList>
    </citation>
    <scope>NUCLEOTIDE SEQUENCE [LARGE SCALE GENOMIC DNA]</scope>
    <source>
        <strain evidence="2 3">DSM 12556</strain>
    </source>
</reference>
<dbReference type="Gene3D" id="3.30.980.10">
    <property type="entry name" value="Threonyl-trna Synthetase, Chain A, domain 2"/>
    <property type="match status" value="1"/>
</dbReference>
<proteinExistence type="predicted"/>
<organism evidence="2 3">
    <name type="scientific">Thermanaerovibrio velox DSM 12556</name>
    <dbReference type="NCBI Taxonomy" id="926567"/>
    <lineage>
        <taxon>Bacteria</taxon>
        <taxon>Thermotogati</taxon>
        <taxon>Synergistota</taxon>
        <taxon>Synergistia</taxon>
        <taxon>Synergistales</taxon>
        <taxon>Synergistaceae</taxon>
        <taxon>Thermanaerovibrio</taxon>
    </lineage>
</organism>
<dbReference type="Proteomes" id="UP000005730">
    <property type="component" value="Chromosome"/>
</dbReference>